<dbReference type="NCBIfam" id="TIGR00738">
    <property type="entry name" value="rrf2_super"/>
    <property type="match status" value="1"/>
</dbReference>
<feature type="signal peptide" evidence="2">
    <location>
        <begin position="1"/>
        <end position="26"/>
    </location>
</feature>
<evidence type="ECO:0000256" key="2">
    <source>
        <dbReference type="SAM" id="SignalP"/>
    </source>
</evidence>
<dbReference type="InterPro" id="IPR036388">
    <property type="entry name" value="WH-like_DNA-bd_sf"/>
</dbReference>
<reference evidence="3 4" key="1">
    <citation type="submission" date="2024-02" db="EMBL/GenBank/DDBJ databases">
        <title>New especies of Spiribacter isolated from saline water.</title>
        <authorList>
            <person name="Leon M.J."/>
            <person name="De La Haba R."/>
            <person name="Sanchez-Porro C."/>
            <person name="Ventosa A."/>
        </authorList>
    </citation>
    <scope>NUCLEOTIDE SEQUENCE [LARGE SCALE GENOMIC DNA]</scope>
    <source>
        <strain evidence="4">ag22IC6-196</strain>
    </source>
</reference>
<dbReference type="EMBL" id="JBAKFG010000001">
    <property type="protein sequence ID" value="MEX0372597.1"/>
    <property type="molecule type" value="Genomic_DNA"/>
</dbReference>
<keyword evidence="1" id="KW-0238">DNA-binding</keyword>
<dbReference type="RefSeq" id="WP_110882827.1">
    <property type="nucleotide sequence ID" value="NZ_CP016382.1"/>
</dbReference>
<evidence type="ECO:0000256" key="1">
    <source>
        <dbReference type="ARBA" id="ARBA00023125"/>
    </source>
</evidence>
<dbReference type="Proteomes" id="UP001556636">
    <property type="component" value="Unassembled WGS sequence"/>
</dbReference>
<feature type="chain" id="PRO_5047340635" evidence="2">
    <location>
        <begin position="27"/>
        <end position="160"/>
    </location>
</feature>
<gene>
    <name evidence="3" type="ORF">V6X51_04005</name>
</gene>
<name>A0ABV3RWP1_9GAMM</name>
<proteinExistence type="predicted"/>
<keyword evidence="2" id="KW-0732">Signal</keyword>
<evidence type="ECO:0000313" key="4">
    <source>
        <dbReference type="Proteomes" id="UP001556636"/>
    </source>
</evidence>
<dbReference type="SUPFAM" id="SSF46785">
    <property type="entry name" value="Winged helix' DNA-binding domain"/>
    <property type="match status" value="1"/>
</dbReference>
<dbReference type="Gene3D" id="1.10.10.10">
    <property type="entry name" value="Winged helix-like DNA-binding domain superfamily/Winged helix DNA-binding domain"/>
    <property type="match status" value="1"/>
</dbReference>
<dbReference type="PANTHER" id="PTHR33221:SF5">
    <property type="entry name" value="HTH-TYPE TRANSCRIPTIONAL REGULATOR ISCR"/>
    <property type="match status" value="1"/>
</dbReference>
<sequence>MIRLSAKSRYAVSALLHLAVHNQAGAVPLAEISVCQGISMSYIDQIFWKLRRAGLVRGTPGPGGGYRLGRSPESIAMGEVITLMDGQGGPRRATSALDQRLWAGLAERIETFLNGITLADFAARPDVREALLDQYAGGSWRCDVCGALSTRQQPIGGSQA</sequence>
<dbReference type="InterPro" id="IPR000944">
    <property type="entry name" value="Tscrpt_reg_Rrf2"/>
</dbReference>
<dbReference type="InterPro" id="IPR036390">
    <property type="entry name" value="WH_DNA-bd_sf"/>
</dbReference>
<evidence type="ECO:0000313" key="3">
    <source>
        <dbReference type="EMBL" id="MEX0372597.1"/>
    </source>
</evidence>
<dbReference type="PROSITE" id="PS51197">
    <property type="entry name" value="HTH_RRF2_2"/>
    <property type="match status" value="1"/>
</dbReference>
<accession>A0ABV3RWP1</accession>
<dbReference type="Pfam" id="PF02082">
    <property type="entry name" value="Rrf2"/>
    <property type="match status" value="1"/>
</dbReference>
<comment type="caution">
    <text evidence="3">The sequence shown here is derived from an EMBL/GenBank/DDBJ whole genome shotgun (WGS) entry which is preliminary data.</text>
</comment>
<organism evidence="3 4">
    <name type="scientific">Spiribacter roseus</name>
    <dbReference type="NCBI Taxonomy" id="1855875"/>
    <lineage>
        <taxon>Bacteria</taxon>
        <taxon>Pseudomonadati</taxon>
        <taxon>Pseudomonadota</taxon>
        <taxon>Gammaproteobacteria</taxon>
        <taxon>Chromatiales</taxon>
        <taxon>Ectothiorhodospiraceae</taxon>
        <taxon>Spiribacter</taxon>
    </lineage>
</organism>
<keyword evidence="4" id="KW-1185">Reference proteome</keyword>
<protein>
    <submittedName>
        <fullName evidence="3">Rrf2 family transcriptional regulator</fullName>
    </submittedName>
</protein>
<dbReference type="PANTHER" id="PTHR33221">
    <property type="entry name" value="WINGED HELIX-TURN-HELIX TRANSCRIPTIONAL REGULATOR, RRF2 FAMILY"/>
    <property type="match status" value="1"/>
</dbReference>